<feature type="compositionally biased region" description="Polar residues" evidence="2">
    <location>
        <begin position="212"/>
        <end position="232"/>
    </location>
</feature>
<evidence type="ECO:0000313" key="4">
    <source>
        <dbReference type="Proteomes" id="UP000615446"/>
    </source>
</evidence>
<feature type="coiled-coil region" evidence="1">
    <location>
        <begin position="274"/>
        <end position="301"/>
    </location>
</feature>
<feature type="compositionally biased region" description="Polar residues" evidence="2">
    <location>
        <begin position="22"/>
        <end position="37"/>
    </location>
</feature>
<feature type="compositionally biased region" description="Low complexity" evidence="2">
    <location>
        <begin position="257"/>
        <end position="271"/>
    </location>
</feature>
<feature type="compositionally biased region" description="Basic and acidic residues" evidence="2">
    <location>
        <begin position="233"/>
        <end position="246"/>
    </location>
</feature>
<accession>A0A8H3QYX4</accession>
<comment type="caution">
    <text evidence="3">The sequence shown here is derived from an EMBL/GenBank/DDBJ whole genome shotgun (WGS) entry which is preliminary data.</text>
</comment>
<evidence type="ECO:0000313" key="3">
    <source>
        <dbReference type="EMBL" id="GES94399.1"/>
    </source>
</evidence>
<evidence type="ECO:0000256" key="2">
    <source>
        <dbReference type="SAM" id="MobiDB-lite"/>
    </source>
</evidence>
<feature type="region of interest" description="Disordered" evidence="2">
    <location>
        <begin position="1"/>
        <end position="78"/>
    </location>
</feature>
<protein>
    <submittedName>
        <fullName evidence="3">Uncharacterized protein</fullName>
    </submittedName>
</protein>
<dbReference type="Proteomes" id="UP000615446">
    <property type="component" value="Unassembled WGS sequence"/>
</dbReference>
<dbReference type="AlphaFoldDB" id="A0A8H3QYX4"/>
<name>A0A8H3QYX4_9GLOM</name>
<feature type="compositionally biased region" description="Polar residues" evidence="2">
    <location>
        <begin position="45"/>
        <end position="70"/>
    </location>
</feature>
<gene>
    <name evidence="3" type="ORF">RCL2_002113300</name>
</gene>
<organism evidence="3 4">
    <name type="scientific">Rhizophagus clarus</name>
    <dbReference type="NCBI Taxonomy" id="94130"/>
    <lineage>
        <taxon>Eukaryota</taxon>
        <taxon>Fungi</taxon>
        <taxon>Fungi incertae sedis</taxon>
        <taxon>Mucoromycota</taxon>
        <taxon>Glomeromycotina</taxon>
        <taxon>Glomeromycetes</taxon>
        <taxon>Glomerales</taxon>
        <taxon>Glomeraceae</taxon>
        <taxon>Rhizophagus</taxon>
    </lineage>
</organism>
<feature type="region of interest" description="Disordered" evidence="2">
    <location>
        <begin position="252"/>
        <end position="271"/>
    </location>
</feature>
<reference evidence="3" key="1">
    <citation type="submission" date="2019-10" db="EMBL/GenBank/DDBJ databases">
        <title>Conservation and host-specific expression of non-tandemly repeated heterogenous ribosome RNA gene in arbuscular mycorrhizal fungi.</title>
        <authorList>
            <person name="Maeda T."/>
            <person name="Kobayashi Y."/>
            <person name="Nakagawa T."/>
            <person name="Ezawa T."/>
            <person name="Yamaguchi K."/>
            <person name="Bino T."/>
            <person name="Nishimoto Y."/>
            <person name="Shigenobu S."/>
            <person name="Kawaguchi M."/>
        </authorList>
    </citation>
    <scope>NUCLEOTIDE SEQUENCE</scope>
    <source>
        <strain evidence="3">HR1</strain>
    </source>
</reference>
<proteinExistence type="predicted"/>
<evidence type="ECO:0000256" key="1">
    <source>
        <dbReference type="SAM" id="Coils"/>
    </source>
</evidence>
<dbReference type="EMBL" id="BLAL01000236">
    <property type="protein sequence ID" value="GES94399.1"/>
    <property type="molecule type" value="Genomic_DNA"/>
</dbReference>
<keyword evidence="1" id="KW-0175">Coiled coil</keyword>
<sequence>MDEDIIADTAADVKVEGPSSPPKENNTASTSLSSPPNTAAALSAPGNNASDGLNTSMHARTRTSASSPNASPDMDTADDFPVDPLLIHTLTFSIERKDYQAAAAPNSAPETLKNFSTNKALIDAVNNAFLETYDAYTGKAKMTSFGDSKRLIIYFQTAEAHDACVGAAHQQGRTRDRNPVAALKERFNINQPTQSKACSRSGSHSRSRSKGPDNSRSSQPCQPLANISNASTPRHDRSKSGDRYDRSVSFSTALHTPPSFSSRSHSSTMPPHEAANILSLLKALQQDMADVRNRITALELNDQHMARIEQHLGLSSPLDTSNNS</sequence>
<feature type="compositionally biased region" description="Polar residues" evidence="2">
    <location>
        <begin position="188"/>
        <end position="198"/>
    </location>
</feature>
<feature type="region of interest" description="Disordered" evidence="2">
    <location>
        <begin position="185"/>
        <end position="246"/>
    </location>
</feature>